<dbReference type="Proteomes" id="UP000494163">
    <property type="component" value="Chromosome 3L"/>
</dbReference>
<keyword evidence="2" id="KW-1185">Reference proteome</keyword>
<proteinExistence type="predicted"/>
<dbReference type="GO" id="GO:0008081">
    <property type="term" value="F:phosphoric diester hydrolase activity"/>
    <property type="evidence" value="ECO:0007669"/>
    <property type="project" value="InterPro"/>
</dbReference>
<dbReference type="OrthoDB" id="2015280at2759"/>
<evidence type="ECO:0000313" key="2">
    <source>
        <dbReference type="Proteomes" id="UP000494163"/>
    </source>
</evidence>
<protein>
    <submittedName>
        <fullName evidence="1">CG5895</fullName>
    </submittedName>
</protein>
<gene>
    <name evidence="1" type="ORF">Dbus_chr3Lg426</name>
</gene>
<dbReference type="AlphaFoldDB" id="A0A0M4EJP6"/>
<dbReference type="InterPro" id="IPR051057">
    <property type="entry name" value="PI-PLC_domain"/>
</dbReference>
<dbReference type="EMBL" id="CP012525">
    <property type="protein sequence ID" value="ALC43260.1"/>
    <property type="molecule type" value="Genomic_DNA"/>
</dbReference>
<accession>A0A0M4EJP6</accession>
<dbReference type="GO" id="GO:0006629">
    <property type="term" value="P:lipid metabolic process"/>
    <property type="evidence" value="ECO:0007669"/>
    <property type="project" value="InterPro"/>
</dbReference>
<dbReference type="Gene3D" id="3.20.20.190">
    <property type="entry name" value="Phosphatidylinositol (PI) phosphodiesterase"/>
    <property type="match status" value="1"/>
</dbReference>
<name>A0A0M4EJP6_DROBS</name>
<reference evidence="1 2" key="1">
    <citation type="submission" date="2015-08" db="EMBL/GenBank/DDBJ databases">
        <title>Ancestral chromatin configuration constrains chromatin evolution on differentiating sex chromosomes in Drosophila.</title>
        <authorList>
            <person name="Zhou Q."/>
            <person name="Bachtrog D."/>
        </authorList>
    </citation>
    <scope>NUCLEOTIDE SEQUENCE [LARGE SCALE GENOMIC DNA]</scope>
    <source>
        <tissue evidence="1">Whole larvae</tissue>
    </source>
</reference>
<organism evidence="1 2">
    <name type="scientific">Drosophila busckii</name>
    <name type="common">Fruit fly</name>
    <dbReference type="NCBI Taxonomy" id="30019"/>
    <lineage>
        <taxon>Eukaryota</taxon>
        <taxon>Metazoa</taxon>
        <taxon>Ecdysozoa</taxon>
        <taxon>Arthropoda</taxon>
        <taxon>Hexapoda</taxon>
        <taxon>Insecta</taxon>
        <taxon>Pterygota</taxon>
        <taxon>Neoptera</taxon>
        <taxon>Endopterygota</taxon>
        <taxon>Diptera</taxon>
        <taxon>Brachycera</taxon>
        <taxon>Muscomorpha</taxon>
        <taxon>Ephydroidea</taxon>
        <taxon>Drosophilidae</taxon>
        <taxon>Drosophila</taxon>
    </lineage>
</organism>
<dbReference type="SUPFAM" id="SSF51695">
    <property type="entry name" value="PLC-like phosphodiesterases"/>
    <property type="match status" value="1"/>
</dbReference>
<dbReference type="OMA" id="AQHFDVW"/>
<dbReference type="InterPro" id="IPR017946">
    <property type="entry name" value="PLC-like_Pdiesterase_TIM-brl"/>
</dbReference>
<evidence type="ECO:0000313" key="1">
    <source>
        <dbReference type="EMBL" id="ALC43260.1"/>
    </source>
</evidence>
<dbReference type="PANTHER" id="PTHR13593:SF103">
    <property type="entry name" value="RE10370P"/>
    <property type="match status" value="1"/>
</dbReference>
<dbReference type="PANTHER" id="PTHR13593">
    <property type="match status" value="1"/>
</dbReference>
<sequence length="443" mass="50976">MALWLALYIKLSTANCPVFLSISVMGKTLIDSCLELNWGPDCYEPPEWVGIYRTDPSVSNLLPELRMDGIQNRTGRLQTHIKLGKLHFPGGWEKQDVHEQLVPTKYAKGKCLPYYVASYRGNELLTVDCLKIQPNWLGQLKGIAELPIKHLFLPGTHASGAFIINYSKTKSLLVKDYLVAQHFDVWSQLVFGIRYLDLSVGFKHLDSSSEADNFWLVNENMFINPLVDVLRDVRRFVQRSGELVILDFSSFPIGFYKHPEVYSSLFHLIRQELGDVAYERNVSINEHCYERCYMDFKLAERPLLILFPTQELPHPENESLLLCNPWKRFSTSYMNISQTLDYMRLLFSKKKDSPVQDEGWIFHAISSIEQTLNSHKLQTAKERAALINPKINQWLKGPWGLNANIVALDYFSNTNIIDVVITANTHKAFLASKQKYINLEILE</sequence>